<gene>
    <name evidence="2" type="ORF">U729_1247</name>
</gene>
<organism evidence="2 3">
    <name type="scientific">Clostridium baratii str. Sullivan</name>
    <dbReference type="NCBI Taxonomy" id="1415775"/>
    <lineage>
        <taxon>Bacteria</taxon>
        <taxon>Bacillati</taxon>
        <taxon>Bacillota</taxon>
        <taxon>Clostridia</taxon>
        <taxon>Eubacteriales</taxon>
        <taxon>Clostridiaceae</taxon>
        <taxon>Clostridium</taxon>
    </lineage>
</organism>
<reference evidence="2 3" key="1">
    <citation type="journal article" date="2015" name="Infect. Genet. Evol.">
        <title>Genomic sequences of six botulinum neurotoxin-producing strains representing three clostridial species illustrate the mobility and diversity of botulinum neurotoxin genes.</title>
        <authorList>
            <person name="Smith T.J."/>
            <person name="Hill K.K."/>
            <person name="Xie G."/>
            <person name="Foley B.T."/>
            <person name="Williamson C.H."/>
            <person name="Foster J.T."/>
            <person name="Johnson S.L."/>
            <person name="Chertkov O."/>
            <person name="Teshima H."/>
            <person name="Gibbons H.S."/>
            <person name="Johnsky L.A."/>
            <person name="Karavis M.A."/>
            <person name="Smith L.A."/>
        </authorList>
    </citation>
    <scope>NUCLEOTIDE SEQUENCE [LARGE SCALE GENOMIC DNA]</scope>
    <source>
        <strain evidence="2">Sullivan</strain>
    </source>
</reference>
<dbReference type="InterPro" id="IPR001199">
    <property type="entry name" value="Cyt_B5-like_heme/steroid-bd"/>
</dbReference>
<keyword evidence="3" id="KW-1185">Reference proteome</keyword>
<feature type="domain" description="Cytochrome b5 heme-binding" evidence="1">
    <location>
        <begin position="61"/>
        <end position="133"/>
    </location>
</feature>
<sequence length="134" mass="15643">MLFDKIIIKKMRELNELKGMLFYRGGEYREDIINEIKYIVGDLEVLIEEQREEFRARTKEFTLEELAMYDGRNNRPAYVAINGSVYDVTGVQGFMNGQHFGVKAGTDATDNFRRCHDNKREMLGDLRIVGVLRQ</sequence>
<dbReference type="SUPFAM" id="SSF55856">
    <property type="entry name" value="Cytochrome b5-like heme/steroid binding domain"/>
    <property type="match status" value="1"/>
</dbReference>
<dbReference type="Pfam" id="PF00173">
    <property type="entry name" value="Cyt-b5"/>
    <property type="match status" value="1"/>
</dbReference>
<dbReference type="Proteomes" id="UP000030635">
    <property type="component" value="Chromosome"/>
</dbReference>
<dbReference type="AlphaFoldDB" id="A0A0A7FWZ5"/>
<dbReference type="eggNOG" id="COG4892">
    <property type="taxonomic scope" value="Bacteria"/>
</dbReference>
<dbReference type="STRING" id="1561.NPD11_1754"/>
<dbReference type="Gene3D" id="3.10.120.10">
    <property type="entry name" value="Cytochrome b5-like heme/steroid binding domain"/>
    <property type="match status" value="1"/>
</dbReference>
<dbReference type="EMBL" id="CP006905">
    <property type="protein sequence ID" value="AIY83311.1"/>
    <property type="molecule type" value="Genomic_DNA"/>
</dbReference>
<dbReference type="InterPro" id="IPR036400">
    <property type="entry name" value="Cyt_B5-like_heme/steroid_sf"/>
</dbReference>
<name>A0A0A7FWZ5_9CLOT</name>
<proteinExistence type="predicted"/>
<evidence type="ECO:0000259" key="1">
    <source>
        <dbReference type="SMART" id="SM01117"/>
    </source>
</evidence>
<evidence type="ECO:0000313" key="2">
    <source>
        <dbReference type="EMBL" id="AIY83311.1"/>
    </source>
</evidence>
<dbReference type="SMART" id="SM01117">
    <property type="entry name" value="Cyt-b5"/>
    <property type="match status" value="1"/>
</dbReference>
<accession>A0A0A7FWZ5</accession>
<evidence type="ECO:0000313" key="3">
    <source>
        <dbReference type="Proteomes" id="UP000030635"/>
    </source>
</evidence>
<dbReference type="KEGG" id="cbv:U729_1247"/>
<dbReference type="HOGENOM" id="CLU_1923919_0_0_9"/>
<protein>
    <submittedName>
        <fullName evidence="2">Cytochrome b5-like Heme/Steroid binding domain protein</fullName>
    </submittedName>
</protein>